<evidence type="ECO:0000313" key="1">
    <source>
        <dbReference type="EMBL" id="KAK6792582.1"/>
    </source>
</evidence>
<keyword evidence="2" id="KW-1185">Reference proteome</keyword>
<proteinExistence type="predicted"/>
<dbReference type="Proteomes" id="UP001371456">
    <property type="component" value="Unassembled WGS sequence"/>
</dbReference>
<evidence type="ECO:0000313" key="2">
    <source>
        <dbReference type="Proteomes" id="UP001371456"/>
    </source>
</evidence>
<gene>
    <name evidence="1" type="ORF">RDI58_011663</name>
</gene>
<name>A0AAN8YHJ1_SOLBU</name>
<organism evidence="1 2">
    <name type="scientific">Solanum bulbocastanum</name>
    <name type="common">Wild potato</name>
    <dbReference type="NCBI Taxonomy" id="147425"/>
    <lineage>
        <taxon>Eukaryota</taxon>
        <taxon>Viridiplantae</taxon>
        <taxon>Streptophyta</taxon>
        <taxon>Embryophyta</taxon>
        <taxon>Tracheophyta</taxon>
        <taxon>Spermatophyta</taxon>
        <taxon>Magnoliopsida</taxon>
        <taxon>eudicotyledons</taxon>
        <taxon>Gunneridae</taxon>
        <taxon>Pentapetalae</taxon>
        <taxon>asterids</taxon>
        <taxon>lamiids</taxon>
        <taxon>Solanales</taxon>
        <taxon>Solanaceae</taxon>
        <taxon>Solanoideae</taxon>
        <taxon>Solaneae</taxon>
        <taxon>Solanum</taxon>
    </lineage>
</organism>
<dbReference type="AlphaFoldDB" id="A0AAN8YHJ1"/>
<accession>A0AAN8YHJ1</accession>
<sequence length="24" mass="2818">MVWWGANTKKALRPLYRALPSFVI</sequence>
<protein>
    <submittedName>
        <fullName evidence="1">Uncharacterized protein</fullName>
    </submittedName>
</protein>
<reference evidence="1 2" key="1">
    <citation type="submission" date="2024-02" db="EMBL/GenBank/DDBJ databases">
        <title>de novo genome assembly of Solanum bulbocastanum strain 11H21.</title>
        <authorList>
            <person name="Hosaka A.J."/>
        </authorList>
    </citation>
    <scope>NUCLEOTIDE SEQUENCE [LARGE SCALE GENOMIC DNA]</scope>
    <source>
        <tissue evidence="1">Young leaves</tissue>
    </source>
</reference>
<comment type="caution">
    <text evidence="1">The sequence shown here is derived from an EMBL/GenBank/DDBJ whole genome shotgun (WGS) entry which is preliminary data.</text>
</comment>
<dbReference type="EMBL" id="JBANQN010000004">
    <property type="protein sequence ID" value="KAK6792582.1"/>
    <property type="molecule type" value="Genomic_DNA"/>
</dbReference>